<protein>
    <submittedName>
        <fullName evidence="1">Uncharacterized protein</fullName>
    </submittedName>
</protein>
<gene>
    <name evidence="1" type="ORF">AB7A72_20575</name>
</gene>
<comment type="caution">
    <text evidence="1">The sequence shown here is derived from an EMBL/GenBank/DDBJ whole genome shotgun (WGS) entry which is preliminary data.</text>
</comment>
<proteinExistence type="predicted"/>
<keyword evidence="2" id="KW-1185">Reference proteome</keyword>
<dbReference type="EMBL" id="JBGBDC010000010">
    <property type="protein sequence ID" value="MEY2253425.1"/>
    <property type="molecule type" value="Genomic_DNA"/>
</dbReference>
<sequence length="67" mass="7501">MFEQFKNPDRKTYNGVAAMAAVTGIPPAEMAWMAKRIQALVKAGTPRAQITLMVKEEAKARPWEQKP</sequence>
<dbReference type="RefSeq" id="WP_369461013.1">
    <property type="nucleotide sequence ID" value="NZ_JBGBDC010000010.1"/>
</dbReference>
<accession>A0ABV4B947</accession>
<name>A0ABV4B947_9BURK</name>
<evidence type="ECO:0000313" key="1">
    <source>
        <dbReference type="EMBL" id="MEY2253425.1"/>
    </source>
</evidence>
<reference evidence="1 2" key="1">
    <citation type="journal article" date="2016" name="Int. J. Syst. Evol. Microbiol.">
        <title>Description of Comamonas sediminis sp. nov., isolated from lagoon sediments.</title>
        <authorList>
            <person name="Subhash Y."/>
            <person name="Bang J.J."/>
            <person name="You T.H."/>
            <person name="Lee S.S."/>
        </authorList>
    </citation>
    <scope>NUCLEOTIDE SEQUENCE [LARGE SCALE GENOMIC DNA]</scope>
    <source>
        <strain evidence="1 2">JCM 31169</strain>
    </source>
</reference>
<organism evidence="1 2">
    <name type="scientific">Comamonas sediminis</name>
    <dbReference type="NCBI Taxonomy" id="1783360"/>
    <lineage>
        <taxon>Bacteria</taxon>
        <taxon>Pseudomonadati</taxon>
        <taxon>Pseudomonadota</taxon>
        <taxon>Betaproteobacteria</taxon>
        <taxon>Burkholderiales</taxon>
        <taxon>Comamonadaceae</taxon>
        <taxon>Comamonas</taxon>
    </lineage>
</organism>
<evidence type="ECO:0000313" key="2">
    <source>
        <dbReference type="Proteomes" id="UP001562178"/>
    </source>
</evidence>
<dbReference type="Proteomes" id="UP001562178">
    <property type="component" value="Unassembled WGS sequence"/>
</dbReference>